<evidence type="ECO:0000256" key="1">
    <source>
        <dbReference type="ARBA" id="ARBA00004127"/>
    </source>
</evidence>
<keyword evidence="9" id="KW-0187">Copper transport</keyword>
<dbReference type="GO" id="GO:0005886">
    <property type="term" value="C:plasma membrane"/>
    <property type="evidence" value="ECO:0007669"/>
    <property type="project" value="UniProtKB-SubCell"/>
</dbReference>
<keyword evidence="20" id="KW-1185">Reference proteome</keyword>
<dbReference type="SUPFAM" id="SSF81653">
    <property type="entry name" value="Calcium ATPase, transduction domain A"/>
    <property type="match status" value="1"/>
</dbReference>
<dbReference type="EMBL" id="BMHP01000002">
    <property type="protein sequence ID" value="GGD67589.1"/>
    <property type="molecule type" value="Genomic_DNA"/>
</dbReference>
<dbReference type="InterPro" id="IPR044492">
    <property type="entry name" value="P_typ_ATPase_HD_dom"/>
</dbReference>
<dbReference type="AlphaFoldDB" id="A0A916YZR1"/>
<evidence type="ECO:0000313" key="19">
    <source>
        <dbReference type="EMBL" id="GGD67589.1"/>
    </source>
</evidence>
<dbReference type="PANTHER" id="PTHR43520">
    <property type="entry name" value="ATP7, ISOFORM B"/>
    <property type="match status" value="1"/>
</dbReference>
<dbReference type="PROSITE" id="PS50846">
    <property type="entry name" value="HMA_2"/>
    <property type="match status" value="1"/>
</dbReference>
<dbReference type="Proteomes" id="UP000612456">
    <property type="component" value="Unassembled WGS sequence"/>
</dbReference>
<sequence length="748" mass="79254">MHNQETEHVLDLRIEGMNCSACAVRIEKAVGKMKGVSGVSVHYAGKSANIRITEDQVSSDAIMDRITQLGFQAYPFGEERSGLSERNALRLRFVIAAVLTFPLLWSMAHHYSWLGLWPVPAFLQEPLLQFALAALIQFFVGMPFYFGAYHALRERTATMDVLVAIGTTAAFGYSYYAMMTGKPLYFETSAIVITAVLLGKLLEAAASEKVMKEGEAFEQLKARSAVIVRGGIREKVALEQIRTGERMLSEAGIPLPADGIVLEGEAEADESFLTGESIPVHKKAGDEVFAGTTVTASGLLIRITAVGKDTLLSRIAALTRQAQSTKSTIGRRVDRLAAIFVPVMLGLSVFTLLLWLFVLRPGDTGSAGIYALAVLLAACPCALGLAAPISLVLASGKLARRGIVLQEAGALERLAQMNVIVLDKTGTITEGKPSITGVFPLRGSRNALLQLAAAAEFQAVHPFAAAIRNAAQREGLSVSPAETCQAVPGKGIAAIVEGEQVQIGNAAYAAEAGWQISPSTGLFAGQREAAGETVIYVFRSGICEGAIALADPVKRSAPEAVHLLQAAGISVMLATGDYSPAAGHAASEAGITQIHSSMLPEHKAELIRKLQQEGLVVGMAGDGWNDAPALAAAHIGIAMGSGTNAALEAGHLTLLRPRLTGIYEALIVSRLTVRNIRQNLGFAFLYNMVVIPFAALGGLAPWMAGTAMALSSVSVVGNALRLNGQMNRALRKQGEGRQKGPMPHRTFM</sequence>
<dbReference type="PANTHER" id="PTHR43520:SF8">
    <property type="entry name" value="P-TYPE CU(+) TRANSPORTER"/>
    <property type="match status" value="1"/>
</dbReference>
<keyword evidence="15 17" id="KW-0472">Membrane</keyword>
<feature type="transmembrane region" description="Helical" evidence="17">
    <location>
        <begin position="89"/>
        <end position="108"/>
    </location>
</feature>
<dbReference type="GO" id="GO:0016887">
    <property type="term" value="F:ATP hydrolysis activity"/>
    <property type="evidence" value="ECO:0007669"/>
    <property type="project" value="InterPro"/>
</dbReference>
<evidence type="ECO:0000256" key="8">
    <source>
        <dbReference type="ARBA" id="ARBA00022741"/>
    </source>
</evidence>
<keyword evidence="6 17" id="KW-0812">Transmembrane</keyword>
<dbReference type="Pfam" id="PF00122">
    <property type="entry name" value="E1-E2_ATPase"/>
    <property type="match status" value="1"/>
</dbReference>
<evidence type="ECO:0000259" key="18">
    <source>
        <dbReference type="PROSITE" id="PS50846"/>
    </source>
</evidence>
<evidence type="ECO:0000256" key="3">
    <source>
        <dbReference type="ARBA" id="ARBA00012517"/>
    </source>
</evidence>
<comment type="catalytic activity">
    <reaction evidence="16">
        <text>Cu(+)(in) + ATP + H2O = Cu(+)(out) + ADP + phosphate + H(+)</text>
        <dbReference type="Rhea" id="RHEA:25792"/>
        <dbReference type="ChEBI" id="CHEBI:15377"/>
        <dbReference type="ChEBI" id="CHEBI:15378"/>
        <dbReference type="ChEBI" id="CHEBI:30616"/>
        <dbReference type="ChEBI" id="CHEBI:43474"/>
        <dbReference type="ChEBI" id="CHEBI:49552"/>
        <dbReference type="ChEBI" id="CHEBI:456216"/>
        <dbReference type="EC" id="7.2.2.8"/>
    </reaction>
</comment>
<feature type="transmembrane region" description="Helical" evidence="17">
    <location>
        <begin position="679"/>
        <end position="696"/>
    </location>
</feature>
<dbReference type="InterPro" id="IPR017969">
    <property type="entry name" value="Heavy-metal-associated_CS"/>
</dbReference>
<evidence type="ECO:0000313" key="20">
    <source>
        <dbReference type="Proteomes" id="UP000612456"/>
    </source>
</evidence>
<dbReference type="EC" id="7.2.2.8" evidence="3"/>
<dbReference type="PROSITE" id="PS00154">
    <property type="entry name" value="ATPASE_E1_E2"/>
    <property type="match status" value="1"/>
</dbReference>
<dbReference type="InterPro" id="IPR018303">
    <property type="entry name" value="ATPase_P-typ_P_site"/>
</dbReference>
<proteinExistence type="inferred from homology"/>
<dbReference type="PRINTS" id="PR00120">
    <property type="entry name" value="HATPASE"/>
</dbReference>
<keyword evidence="14" id="KW-0406">Ion transport</keyword>
<keyword evidence="4" id="KW-0813">Transport</keyword>
<organism evidence="19 20">
    <name type="scientific">Paenibacillus nasutitermitis</name>
    <dbReference type="NCBI Taxonomy" id="1652958"/>
    <lineage>
        <taxon>Bacteria</taxon>
        <taxon>Bacillati</taxon>
        <taxon>Bacillota</taxon>
        <taxon>Bacilli</taxon>
        <taxon>Bacillales</taxon>
        <taxon>Paenibacillaceae</taxon>
        <taxon>Paenibacillus</taxon>
    </lineage>
</organism>
<dbReference type="Gene3D" id="3.40.1110.10">
    <property type="entry name" value="Calcium-transporting ATPase, cytoplasmic domain N"/>
    <property type="match status" value="1"/>
</dbReference>
<evidence type="ECO:0000256" key="11">
    <source>
        <dbReference type="ARBA" id="ARBA00022967"/>
    </source>
</evidence>
<dbReference type="InterPro" id="IPR008250">
    <property type="entry name" value="ATPase_P-typ_transduc_dom_A_sf"/>
</dbReference>
<comment type="similarity">
    <text evidence="2 17">Belongs to the cation transport ATPase (P-type) (TC 3.A.3) family. Type IB subfamily.</text>
</comment>
<dbReference type="InterPro" id="IPR023298">
    <property type="entry name" value="ATPase_P-typ_TM_dom_sf"/>
</dbReference>
<evidence type="ECO:0000256" key="7">
    <source>
        <dbReference type="ARBA" id="ARBA00022723"/>
    </source>
</evidence>
<keyword evidence="11" id="KW-1278">Translocase</keyword>
<evidence type="ECO:0000256" key="9">
    <source>
        <dbReference type="ARBA" id="ARBA00022796"/>
    </source>
</evidence>
<dbReference type="PROSITE" id="PS01047">
    <property type="entry name" value="HMA_1"/>
    <property type="match status" value="1"/>
</dbReference>
<keyword evidence="7 17" id="KW-0479">Metal-binding</keyword>
<dbReference type="SUPFAM" id="SSF81665">
    <property type="entry name" value="Calcium ATPase, transmembrane domain M"/>
    <property type="match status" value="1"/>
</dbReference>
<keyword evidence="17" id="KW-1003">Cell membrane</keyword>
<dbReference type="PRINTS" id="PR00119">
    <property type="entry name" value="CATATPASE"/>
</dbReference>
<dbReference type="Gene3D" id="2.70.150.10">
    <property type="entry name" value="Calcium-transporting ATPase, cytoplasmic transduction domain A"/>
    <property type="match status" value="1"/>
</dbReference>
<dbReference type="GO" id="GO:0005524">
    <property type="term" value="F:ATP binding"/>
    <property type="evidence" value="ECO:0007669"/>
    <property type="project" value="UniProtKB-UniRule"/>
</dbReference>
<dbReference type="Pfam" id="PF00403">
    <property type="entry name" value="HMA"/>
    <property type="match status" value="1"/>
</dbReference>
<reference evidence="19" key="1">
    <citation type="journal article" date="2014" name="Int. J. Syst. Evol. Microbiol.">
        <title>Complete genome sequence of Corynebacterium casei LMG S-19264T (=DSM 44701T), isolated from a smear-ripened cheese.</title>
        <authorList>
            <consortium name="US DOE Joint Genome Institute (JGI-PGF)"/>
            <person name="Walter F."/>
            <person name="Albersmeier A."/>
            <person name="Kalinowski J."/>
            <person name="Ruckert C."/>
        </authorList>
    </citation>
    <scope>NUCLEOTIDE SEQUENCE</scope>
    <source>
        <strain evidence="19">CGMCC 1.15178</strain>
    </source>
</reference>
<dbReference type="RefSeq" id="WP_188992452.1">
    <property type="nucleotide sequence ID" value="NZ_BMHP01000002.1"/>
</dbReference>
<keyword evidence="8 17" id="KW-0547">Nucleotide-binding</keyword>
<dbReference type="InterPro" id="IPR001757">
    <property type="entry name" value="P_typ_ATPase"/>
</dbReference>
<evidence type="ECO:0000256" key="14">
    <source>
        <dbReference type="ARBA" id="ARBA00023065"/>
    </source>
</evidence>
<keyword evidence="13" id="KW-0186">Copper</keyword>
<dbReference type="SFLD" id="SFLDF00027">
    <property type="entry name" value="p-type_atpase"/>
    <property type="match status" value="1"/>
</dbReference>
<feature type="transmembrane region" description="Helical" evidence="17">
    <location>
        <begin position="161"/>
        <end position="178"/>
    </location>
</feature>
<dbReference type="GO" id="GO:0012505">
    <property type="term" value="C:endomembrane system"/>
    <property type="evidence" value="ECO:0007669"/>
    <property type="project" value="UniProtKB-SubCell"/>
</dbReference>
<dbReference type="InterPro" id="IPR027256">
    <property type="entry name" value="P-typ_ATPase_IB"/>
</dbReference>
<feature type="transmembrane region" description="Helical" evidence="17">
    <location>
        <begin position="336"/>
        <end position="357"/>
    </location>
</feature>
<protein>
    <recommendedName>
        <fullName evidence="3">P-type Cu(+) transporter</fullName>
        <ecNumber evidence="3">7.2.2.8</ecNumber>
    </recommendedName>
</protein>
<dbReference type="SUPFAM" id="SSF55008">
    <property type="entry name" value="HMA, heavy metal-associated domain"/>
    <property type="match status" value="1"/>
</dbReference>
<evidence type="ECO:0000256" key="4">
    <source>
        <dbReference type="ARBA" id="ARBA00022448"/>
    </source>
</evidence>
<evidence type="ECO:0000256" key="16">
    <source>
        <dbReference type="ARBA" id="ARBA00049289"/>
    </source>
</evidence>
<dbReference type="InterPro" id="IPR036163">
    <property type="entry name" value="HMA_dom_sf"/>
</dbReference>
<dbReference type="SFLD" id="SFLDS00003">
    <property type="entry name" value="Haloacid_Dehalogenase"/>
    <property type="match status" value="1"/>
</dbReference>
<dbReference type="GO" id="GO:0055070">
    <property type="term" value="P:copper ion homeostasis"/>
    <property type="evidence" value="ECO:0007669"/>
    <property type="project" value="TreeGrafter"/>
</dbReference>
<dbReference type="GO" id="GO:0140581">
    <property type="term" value="F:P-type monovalent copper transporter activity"/>
    <property type="evidence" value="ECO:0007669"/>
    <property type="project" value="UniProtKB-EC"/>
</dbReference>
<keyword evidence="12 17" id="KW-1133">Transmembrane helix</keyword>
<keyword evidence="5" id="KW-0597">Phosphoprotein</keyword>
<evidence type="ECO:0000256" key="10">
    <source>
        <dbReference type="ARBA" id="ARBA00022840"/>
    </source>
</evidence>
<dbReference type="NCBIfam" id="TIGR01494">
    <property type="entry name" value="ATPase_P-type"/>
    <property type="match status" value="1"/>
</dbReference>
<dbReference type="Pfam" id="PF00702">
    <property type="entry name" value="Hydrolase"/>
    <property type="match status" value="1"/>
</dbReference>
<feature type="transmembrane region" description="Helical" evidence="17">
    <location>
        <begin position="128"/>
        <end position="149"/>
    </location>
</feature>
<evidence type="ECO:0000256" key="12">
    <source>
        <dbReference type="ARBA" id="ARBA00022989"/>
    </source>
</evidence>
<dbReference type="InterPro" id="IPR023214">
    <property type="entry name" value="HAD_sf"/>
</dbReference>
<dbReference type="InterPro" id="IPR023299">
    <property type="entry name" value="ATPase_P-typ_cyto_dom_N"/>
</dbReference>
<dbReference type="InterPro" id="IPR036412">
    <property type="entry name" value="HAD-like_sf"/>
</dbReference>
<dbReference type="SFLD" id="SFLDG00002">
    <property type="entry name" value="C1.7:_P-type_atpase_like"/>
    <property type="match status" value="1"/>
</dbReference>
<reference evidence="19" key="2">
    <citation type="submission" date="2020-09" db="EMBL/GenBank/DDBJ databases">
        <authorList>
            <person name="Sun Q."/>
            <person name="Zhou Y."/>
        </authorList>
    </citation>
    <scope>NUCLEOTIDE SEQUENCE</scope>
    <source>
        <strain evidence="19">CGMCC 1.15178</strain>
    </source>
</reference>
<dbReference type="InterPro" id="IPR059000">
    <property type="entry name" value="ATPase_P-type_domA"/>
</dbReference>
<dbReference type="NCBIfam" id="TIGR01525">
    <property type="entry name" value="ATPase-IB_hvy"/>
    <property type="match status" value="1"/>
</dbReference>
<dbReference type="GO" id="GO:0005507">
    <property type="term" value="F:copper ion binding"/>
    <property type="evidence" value="ECO:0007669"/>
    <property type="project" value="TreeGrafter"/>
</dbReference>
<name>A0A916YZR1_9BACL</name>
<evidence type="ECO:0000256" key="5">
    <source>
        <dbReference type="ARBA" id="ARBA00022553"/>
    </source>
</evidence>
<dbReference type="InterPro" id="IPR006121">
    <property type="entry name" value="HMA_dom"/>
</dbReference>
<dbReference type="GO" id="GO:0043682">
    <property type="term" value="F:P-type divalent copper transporter activity"/>
    <property type="evidence" value="ECO:0007669"/>
    <property type="project" value="TreeGrafter"/>
</dbReference>
<accession>A0A916YZR1</accession>
<dbReference type="SUPFAM" id="SSF56784">
    <property type="entry name" value="HAD-like"/>
    <property type="match status" value="1"/>
</dbReference>
<dbReference type="NCBIfam" id="TIGR01511">
    <property type="entry name" value="ATPase-IB1_Cu"/>
    <property type="match status" value="1"/>
</dbReference>
<dbReference type="Gene3D" id="3.40.50.1000">
    <property type="entry name" value="HAD superfamily/HAD-like"/>
    <property type="match status" value="1"/>
</dbReference>
<feature type="domain" description="HMA" evidence="18">
    <location>
        <begin position="8"/>
        <end position="74"/>
    </location>
</feature>
<feature type="transmembrane region" description="Helical" evidence="17">
    <location>
        <begin position="369"/>
        <end position="393"/>
    </location>
</feature>
<dbReference type="CDD" id="cd00371">
    <property type="entry name" value="HMA"/>
    <property type="match status" value="1"/>
</dbReference>
<comment type="subcellular location">
    <subcellularLocation>
        <location evidence="17">Cell membrane</location>
    </subcellularLocation>
    <subcellularLocation>
        <location evidence="1">Endomembrane system</location>
        <topology evidence="1">Multi-pass membrane protein</topology>
    </subcellularLocation>
</comment>
<evidence type="ECO:0000256" key="15">
    <source>
        <dbReference type="ARBA" id="ARBA00023136"/>
    </source>
</evidence>
<keyword evidence="10 17" id="KW-0067">ATP-binding</keyword>
<comment type="caution">
    <text evidence="19">The sequence shown here is derived from an EMBL/GenBank/DDBJ whole genome shotgun (WGS) entry which is preliminary data.</text>
</comment>
<dbReference type="FunFam" id="3.30.70.100:FF:000001">
    <property type="entry name" value="ATPase copper transporting beta"/>
    <property type="match status" value="1"/>
</dbReference>
<evidence type="ECO:0000256" key="17">
    <source>
        <dbReference type="RuleBase" id="RU362081"/>
    </source>
</evidence>
<gene>
    <name evidence="19" type="ORF">GCM10010911_26740</name>
</gene>
<feature type="transmembrane region" description="Helical" evidence="17">
    <location>
        <begin position="184"/>
        <end position="202"/>
    </location>
</feature>
<evidence type="ECO:0000256" key="13">
    <source>
        <dbReference type="ARBA" id="ARBA00023008"/>
    </source>
</evidence>
<dbReference type="Gene3D" id="3.30.70.100">
    <property type="match status" value="1"/>
</dbReference>
<evidence type="ECO:0000256" key="6">
    <source>
        <dbReference type="ARBA" id="ARBA00022692"/>
    </source>
</evidence>
<evidence type="ECO:0000256" key="2">
    <source>
        <dbReference type="ARBA" id="ARBA00006024"/>
    </source>
</evidence>